<dbReference type="Gene3D" id="1.10.490.10">
    <property type="entry name" value="Globins"/>
    <property type="match status" value="2"/>
</dbReference>
<reference evidence="6 7" key="1">
    <citation type="submission" date="2014-11" db="EMBL/GenBank/DDBJ databases">
        <authorList>
            <person name="Zhu J."/>
            <person name="Qi W."/>
            <person name="Song R."/>
        </authorList>
    </citation>
    <scope>NUCLEOTIDE SEQUENCE [LARGE SCALE GENOMIC DNA]</scope>
</reference>
<evidence type="ECO:0000256" key="1">
    <source>
        <dbReference type="ARBA" id="ARBA00022617"/>
    </source>
</evidence>
<dbReference type="GO" id="GO:0046210">
    <property type="term" value="P:nitric oxide catabolic process"/>
    <property type="evidence" value="ECO:0007669"/>
    <property type="project" value="TreeGrafter"/>
</dbReference>
<dbReference type="Proteomes" id="UP000041254">
    <property type="component" value="Unassembled WGS sequence"/>
</dbReference>
<dbReference type="GO" id="GO:0019825">
    <property type="term" value="F:oxygen binding"/>
    <property type="evidence" value="ECO:0007669"/>
    <property type="project" value="InterPro"/>
</dbReference>
<keyword evidence="7" id="KW-1185">Reference proteome</keyword>
<feature type="compositionally biased region" description="Low complexity" evidence="4">
    <location>
        <begin position="425"/>
        <end position="434"/>
    </location>
</feature>
<dbReference type="GO" id="GO:0020037">
    <property type="term" value="F:heme binding"/>
    <property type="evidence" value="ECO:0007669"/>
    <property type="project" value="InterPro"/>
</dbReference>
<dbReference type="SUPFAM" id="SSF46458">
    <property type="entry name" value="Globin-like"/>
    <property type="match status" value="2"/>
</dbReference>
<dbReference type="PROSITE" id="PS01033">
    <property type="entry name" value="GLOBIN"/>
    <property type="match status" value="1"/>
</dbReference>
<evidence type="ECO:0000259" key="5">
    <source>
        <dbReference type="PROSITE" id="PS01033"/>
    </source>
</evidence>
<dbReference type="AlphaFoldDB" id="A0A0G4H5Q5"/>
<accession>A0A0G4H5Q5</accession>
<evidence type="ECO:0000256" key="4">
    <source>
        <dbReference type="SAM" id="MobiDB-lite"/>
    </source>
</evidence>
<gene>
    <name evidence="6" type="ORF">Vbra_6604</name>
</gene>
<dbReference type="PANTHER" id="PTHR43396">
    <property type="entry name" value="FLAVOHEMOPROTEIN"/>
    <property type="match status" value="1"/>
</dbReference>
<evidence type="ECO:0000256" key="3">
    <source>
        <dbReference type="ARBA" id="ARBA00023004"/>
    </source>
</evidence>
<organism evidence="6 7">
    <name type="scientific">Vitrella brassicaformis (strain CCMP3155)</name>
    <dbReference type="NCBI Taxonomy" id="1169540"/>
    <lineage>
        <taxon>Eukaryota</taxon>
        <taxon>Sar</taxon>
        <taxon>Alveolata</taxon>
        <taxon>Colpodellida</taxon>
        <taxon>Vitrellaceae</taxon>
        <taxon>Vitrella</taxon>
    </lineage>
</organism>
<dbReference type="GO" id="GO:0071949">
    <property type="term" value="F:FAD binding"/>
    <property type="evidence" value="ECO:0007669"/>
    <property type="project" value="TreeGrafter"/>
</dbReference>
<feature type="region of interest" description="Disordered" evidence="4">
    <location>
        <begin position="392"/>
        <end position="461"/>
    </location>
</feature>
<feature type="compositionally biased region" description="Low complexity" evidence="4">
    <location>
        <begin position="395"/>
        <end position="406"/>
    </location>
</feature>
<evidence type="ECO:0000313" key="6">
    <source>
        <dbReference type="EMBL" id="CEM39167.1"/>
    </source>
</evidence>
<proteinExistence type="predicted"/>
<evidence type="ECO:0000313" key="7">
    <source>
        <dbReference type="Proteomes" id="UP000041254"/>
    </source>
</evidence>
<evidence type="ECO:0000256" key="2">
    <source>
        <dbReference type="ARBA" id="ARBA00022723"/>
    </source>
</evidence>
<dbReference type="OrthoDB" id="436496at2759"/>
<dbReference type="GO" id="GO:0008941">
    <property type="term" value="F:nitric oxide dioxygenase NAD(P)H activity"/>
    <property type="evidence" value="ECO:0007669"/>
    <property type="project" value="TreeGrafter"/>
</dbReference>
<dbReference type="CDD" id="cd01040">
    <property type="entry name" value="Mb-like"/>
    <property type="match status" value="2"/>
</dbReference>
<dbReference type="Pfam" id="PF00042">
    <property type="entry name" value="Globin"/>
    <property type="match status" value="1"/>
</dbReference>
<dbReference type="GO" id="GO:0046872">
    <property type="term" value="F:metal ion binding"/>
    <property type="evidence" value="ECO:0007669"/>
    <property type="project" value="UniProtKB-KW"/>
</dbReference>
<sequence>MRLAYERDVEVSTNGHRRLFVREACHGANVEVGTPKSDFSADHLVEQIEGAVDDRLGEDEAEAAEVYLDLIMESRRRVIAKQTARDSIGAIIFSKMLRYAPELQSIYRRGAMYMAQAFETVLATMVSFAGDLVSLDQSMRILGLRHVHYFADLDDPFQYFPILQQAVLVALEQGAGAGRRVGLEREAWTWLWNGVAELLMSSVSASQRRVESLLFVWNVINDEFGIETFQYKLHANLMVDAESLGMRAKTTAVGVRVTSINSNELHHRMARELCDLLGKMVRIVTDLEHLKGLNKSLGLGTQPGTLISQVDIKKLSEVAIKTLKEILGARWDAAQQEVWSWLWYRSTIVDSWGILRKSVSQKLTDEGKLAPSVDATPQLPEGSHGPLAIREVDATSETSSATTLSTRSDHAREVMDRKRTAALSQQQHQQQQQPQGGGGPAGDKKRDSINVKSPPPRTSIVSSSRRVSAFVGWGDAQEETASFEDIASEIGIVFLHNLFSNAPTLQKLFVRPSATYGRIFGQILKMLLAHLDDPAEVWQNNKELALRHIKHGVRPSHVPLFSKLIVETFASIGGEEWTAEHTAAWQALWEVTGSELTKVLNAGNHPVICVYMA</sequence>
<keyword evidence="3" id="KW-0408">Iron</keyword>
<dbReference type="VEuPathDB" id="CryptoDB:Vbra_6604"/>
<name>A0A0G4H5Q5_VITBC</name>
<dbReference type="PANTHER" id="PTHR43396:SF3">
    <property type="entry name" value="FLAVOHEMOPROTEIN"/>
    <property type="match status" value="1"/>
</dbReference>
<protein>
    <recommendedName>
        <fullName evidence="5">Globin domain-containing protein</fullName>
    </recommendedName>
</protein>
<dbReference type="InterPro" id="IPR009050">
    <property type="entry name" value="Globin-like_sf"/>
</dbReference>
<dbReference type="InterPro" id="IPR044399">
    <property type="entry name" value="Mb-like_M"/>
</dbReference>
<keyword evidence="1" id="KW-0349">Heme</keyword>
<feature type="compositionally biased region" description="Basic and acidic residues" evidence="4">
    <location>
        <begin position="407"/>
        <end position="419"/>
    </location>
</feature>
<dbReference type="PhylomeDB" id="A0A0G4H5Q5"/>
<keyword evidence="2" id="KW-0479">Metal-binding</keyword>
<feature type="domain" description="Globin" evidence="5">
    <location>
        <begin position="472"/>
        <end position="601"/>
    </location>
</feature>
<dbReference type="InterPro" id="IPR012292">
    <property type="entry name" value="Globin/Proto"/>
</dbReference>
<dbReference type="InterPro" id="IPR000971">
    <property type="entry name" value="Globin"/>
</dbReference>
<dbReference type="InParanoid" id="A0A0G4H5Q5"/>
<dbReference type="EMBL" id="CDMY01001028">
    <property type="protein sequence ID" value="CEM39167.1"/>
    <property type="molecule type" value="Genomic_DNA"/>
</dbReference>
<dbReference type="GO" id="GO:0071500">
    <property type="term" value="P:cellular response to nitrosative stress"/>
    <property type="evidence" value="ECO:0007669"/>
    <property type="project" value="TreeGrafter"/>
</dbReference>